<feature type="region of interest" description="Disordered" evidence="1">
    <location>
        <begin position="1"/>
        <end position="71"/>
    </location>
</feature>
<evidence type="ECO:0000313" key="3">
    <source>
        <dbReference type="Proteomes" id="UP000608955"/>
    </source>
</evidence>
<evidence type="ECO:0000256" key="1">
    <source>
        <dbReference type="SAM" id="MobiDB-lite"/>
    </source>
</evidence>
<keyword evidence="3" id="KW-1185">Reference proteome</keyword>
<dbReference type="Gene3D" id="1.10.10.10">
    <property type="entry name" value="Winged helix-like DNA-binding domain superfamily/Winged helix DNA-binding domain"/>
    <property type="match status" value="1"/>
</dbReference>
<organism evidence="2 3">
    <name type="scientific">Streptomyces naganishii JCM 4654</name>
    <dbReference type="NCBI Taxonomy" id="1306179"/>
    <lineage>
        <taxon>Bacteria</taxon>
        <taxon>Bacillati</taxon>
        <taxon>Actinomycetota</taxon>
        <taxon>Actinomycetes</taxon>
        <taxon>Kitasatosporales</taxon>
        <taxon>Streptomycetaceae</taxon>
        <taxon>Streptomyces</taxon>
    </lineage>
</organism>
<dbReference type="EMBL" id="BMVF01000005">
    <property type="protein sequence ID" value="GHD88445.1"/>
    <property type="molecule type" value="Genomic_DNA"/>
</dbReference>
<evidence type="ECO:0000313" key="2">
    <source>
        <dbReference type="EMBL" id="GHD88445.1"/>
    </source>
</evidence>
<dbReference type="AlphaFoldDB" id="A0A919CV72"/>
<proteinExistence type="predicted"/>
<reference evidence="2" key="2">
    <citation type="submission" date="2020-09" db="EMBL/GenBank/DDBJ databases">
        <authorList>
            <person name="Sun Q."/>
            <person name="Ohkuma M."/>
        </authorList>
    </citation>
    <scope>NUCLEOTIDE SEQUENCE</scope>
    <source>
        <strain evidence="2">JCM 4654</strain>
    </source>
</reference>
<evidence type="ECO:0008006" key="4">
    <source>
        <dbReference type="Google" id="ProtNLM"/>
    </source>
</evidence>
<name>A0A919CV72_9ACTN</name>
<dbReference type="InterPro" id="IPR036390">
    <property type="entry name" value="WH_DNA-bd_sf"/>
</dbReference>
<dbReference type="InterPro" id="IPR036388">
    <property type="entry name" value="WH-like_DNA-bd_sf"/>
</dbReference>
<dbReference type="SUPFAM" id="SSF46785">
    <property type="entry name" value="Winged helix' DNA-binding domain"/>
    <property type="match status" value="1"/>
</dbReference>
<reference evidence="2" key="1">
    <citation type="journal article" date="2014" name="Int. J. Syst. Evol. Microbiol.">
        <title>Complete genome sequence of Corynebacterium casei LMG S-19264T (=DSM 44701T), isolated from a smear-ripened cheese.</title>
        <authorList>
            <consortium name="US DOE Joint Genome Institute (JGI-PGF)"/>
            <person name="Walter F."/>
            <person name="Albersmeier A."/>
            <person name="Kalinowski J."/>
            <person name="Ruckert C."/>
        </authorList>
    </citation>
    <scope>NUCLEOTIDE SEQUENCE</scope>
    <source>
        <strain evidence="2">JCM 4654</strain>
    </source>
</reference>
<sequence>MREIQSRDNILVHFGRPGRRPPSGSGPAGGRQSGLERALREAIRTGRLAPRARLPANRRPAAEPGLPRGTVQAAYERPSKVARPGYLLEEILWAWSSSATTATGPAP</sequence>
<comment type="caution">
    <text evidence="2">The sequence shown here is derived from an EMBL/GenBank/DDBJ whole genome shotgun (WGS) entry which is preliminary data.</text>
</comment>
<protein>
    <recommendedName>
        <fullName evidence="4">GntR family transcriptional regulator</fullName>
    </recommendedName>
</protein>
<gene>
    <name evidence="2" type="ORF">GCM10010508_24620</name>
</gene>
<dbReference type="Proteomes" id="UP000608955">
    <property type="component" value="Unassembled WGS sequence"/>
</dbReference>
<accession>A0A919CV72</accession>
<feature type="compositionally biased region" description="Low complexity" evidence="1">
    <location>
        <begin position="47"/>
        <end position="59"/>
    </location>
</feature>